<evidence type="ECO:0000256" key="1">
    <source>
        <dbReference type="SAM" id="MobiDB-lite"/>
    </source>
</evidence>
<feature type="region of interest" description="Disordered" evidence="1">
    <location>
        <begin position="15"/>
        <end position="37"/>
    </location>
</feature>
<reference evidence="2 3" key="1">
    <citation type="journal article" date="2012" name="Proc. Natl. Acad. Sci. U.S.A.">
        <title>Comparative genomics of Ceriporiopsis subvermispora and Phanerochaete chrysosporium provide insight into selective ligninolysis.</title>
        <authorList>
            <person name="Fernandez-Fueyo E."/>
            <person name="Ruiz-Duenas F.J."/>
            <person name="Ferreira P."/>
            <person name="Floudas D."/>
            <person name="Hibbett D.S."/>
            <person name="Canessa P."/>
            <person name="Larrondo L.F."/>
            <person name="James T.Y."/>
            <person name="Seelenfreund D."/>
            <person name="Lobos S."/>
            <person name="Polanco R."/>
            <person name="Tello M."/>
            <person name="Honda Y."/>
            <person name="Watanabe T."/>
            <person name="Watanabe T."/>
            <person name="Ryu J.S."/>
            <person name="Kubicek C.P."/>
            <person name="Schmoll M."/>
            <person name="Gaskell J."/>
            <person name="Hammel K.E."/>
            <person name="St John F.J."/>
            <person name="Vanden Wymelenberg A."/>
            <person name="Sabat G."/>
            <person name="Splinter BonDurant S."/>
            <person name="Syed K."/>
            <person name="Yadav J.S."/>
            <person name="Doddapaneni H."/>
            <person name="Subramanian V."/>
            <person name="Lavin J.L."/>
            <person name="Oguiza J.A."/>
            <person name="Perez G."/>
            <person name="Pisabarro A.G."/>
            <person name="Ramirez L."/>
            <person name="Santoyo F."/>
            <person name="Master E."/>
            <person name="Coutinho P.M."/>
            <person name="Henrissat B."/>
            <person name="Lombard V."/>
            <person name="Magnuson J.K."/>
            <person name="Kuees U."/>
            <person name="Hori C."/>
            <person name="Igarashi K."/>
            <person name="Samejima M."/>
            <person name="Held B.W."/>
            <person name="Barry K.W."/>
            <person name="LaButti K.M."/>
            <person name="Lapidus A."/>
            <person name="Lindquist E.A."/>
            <person name="Lucas S.M."/>
            <person name="Riley R."/>
            <person name="Salamov A.A."/>
            <person name="Hoffmeister D."/>
            <person name="Schwenk D."/>
            <person name="Hadar Y."/>
            <person name="Yarden O."/>
            <person name="de Vries R.P."/>
            <person name="Wiebenga A."/>
            <person name="Stenlid J."/>
            <person name="Eastwood D."/>
            <person name="Grigoriev I.V."/>
            <person name="Berka R.M."/>
            <person name="Blanchette R.A."/>
            <person name="Kersten P."/>
            <person name="Martinez A.T."/>
            <person name="Vicuna R."/>
            <person name="Cullen D."/>
        </authorList>
    </citation>
    <scope>NUCLEOTIDE SEQUENCE [LARGE SCALE GENOMIC DNA]</scope>
    <source>
        <strain evidence="2 3">B</strain>
    </source>
</reference>
<dbReference type="Proteomes" id="UP000016930">
    <property type="component" value="Unassembled WGS sequence"/>
</dbReference>
<gene>
    <name evidence="2" type="ORF">CERSUDRAFT_125869</name>
</gene>
<evidence type="ECO:0000313" key="2">
    <source>
        <dbReference type="EMBL" id="EMD33566.1"/>
    </source>
</evidence>
<feature type="region of interest" description="Disordered" evidence="1">
    <location>
        <begin position="161"/>
        <end position="185"/>
    </location>
</feature>
<dbReference type="AlphaFoldDB" id="M2R3S6"/>
<feature type="non-terminal residue" evidence="2">
    <location>
        <position position="1"/>
    </location>
</feature>
<name>M2R3S6_CERS8</name>
<proteinExistence type="predicted"/>
<sequence>MGPLALASGCMRYTQNRTGSPPTMTTRCPRTRASNSVSRIQRTRLRLRLDVPALGATVSYRWLRQIDVINGAATLRIASIPGIAIVVIGQRPRNTHKLTTNRQINRRKTLPLSSLNRHTRVFRLLHHGHLTGRICRAAHPCVSTCRFETIDDAQKNGMAWSGRRFDRPSSARSMIGTSRPLRLRR</sequence>
<protein>
    <submittedName>
        <fullName evidence="2">Uncharacterized protein</fullName>
    </submittedName>
</protein>
<keyword evidence="3" id="KW-1185">Reference proteome</keyword>
<feature type="compositionally biased region" description="Low complexity" evidence="1">
    <location>
        <begin position="21"/>
        <end position="32"/>
    </location>
</feature>
<dbReference type="EMBL" id="KB445805">
    <property type="protein sequence ID" value="EMD33566.1"/>
    <property type="molecule type" value="Genomic_DNA"/>
</dbReference>
<evidence type="ECO:0000313" key="3">
    <source>
        <dbReference type="Proteomes" id="UP000016930"/>
    </source>
</evidence>
<dbReference type="HOGENOM" id="CLU_1464612_0_0_1"/>
<organism evidence="2 3">
    <name type="scientific">Ceriporiopsis subvermispora (strain B)</name>
    <name type="common">White-rot fungus</name>
    <name type="synonym">Gelatoporia subvermispora</name>
    <dbReference type="NCBI Taxonomy" id="914234"/>
    <lineage>
        <taxon>Eukaryota</taxon>
        <taxon>Fungi</taxon>
        <taxon>Dikarya</taxon>
        <taxon>Basidiomycota</taxon>
        <taxon>Agaricomycotina</taxon>
        <taxon>Agaricomycetes</taxon>
        <taxon>Polyporales</taxon>
        <taxon>Gelatoporiaceae</taxon>
        <taxon>Gelatoporia</taxon>
    </lineage>
</organism>
<accession>M2R3S6</accession>